<proteinExistence type="predicted"/>
<dbReference type="PANTHER" id="PTHR10288">
    <property type="entry name" value="KH DOMAIN CONTAINING RNA BINDING PROTEIN"/>
    <property type="match status" value="1"/>
</dbReference>
<gene>
    <name evidence="5" type="ORF">ILEXP_LOCUS58617</name>
</gene>
<sequence>MTLLPCCLHRDRCRFFLSRASIGVDTLRETLCYRLRVELCFRPYVLVLISGKEDPDAQVSPAIDAVLRVFKRVNGLSPSEGESMSLEAAGAAFCSIRLLVASSQAIHLIGKQGSTIKSIQEISSASVRVLSEVGPISVVSVVLLVEEWFKGLHVEHCKAVGLGLGDMESGEKDGENEVPSYATQDERIVEIHGEALKVLKALEAVLGQLRKFLVDHSVVPIFEKTYNATISQDRAVESWPDKTQSLPHPTSASAAATPLQTGSGSDFSLSVKRGNLFFDRESQLDSDITYSKVSLYGQDPGLGGLRSTGLGRTAAPIITQVRLNVV</sequence>
<dbReference type="InterPro" id="IPR004088">
    <property type="entry name" value="KH_dom_type_1"/>
</dbReference>
<keyword evidence="6" id="KW-1185">Reference proteome</keyword>
<protein>
    <recommendedName>
        <fullName evidence="4">K Homology domain-containing protein</fullName>
    </recommendedName>
</protein>
<dbReference type="PROSITE" id="PS50084">
    <property type="entry name" value="KH_TYPE_1"/>
    <property type="match status" value="1"/>
</dbReference>
<dbReference type="EMBL" id="CAUOFW020010246">
    <property type="protein sequence ID" value="CAK9188003.1"/>
    <property type="molecule type" value="Genomic_DNA"/>
</dbReference>
<reference evidence="5 6" key="1">
    <citation type="submission" date="2024-02" db="EMBL/GenBank/DDBJ databases">
        <authorList>
            <person name="Vignale AGUSTIN F."/>
            <person name="Sosa J E."/>
            <person name="Modenutti C."/>
        </authorList>
    </citation>
    <scope>NUCLEOTIDE SEQUENCE [LARGE SCALE GENOMIC DNA]</scope>
</reference>
<dbReference type="Gene3D" id="3.30.1370.10">
    <property type="entry name" value="K Homology domain, type 1"/>
    <property type="match status" value="1"/>
</dbReference>
<dbReference type="InterPro" id="IPR004087">
    <property type="entry name" value="KH_dom"/>
</dbReference>
<evidence type="ECO:0000313" key="6">
    <source>
        <dbReference type="Proteomes" id="UP001642360"/>
    </source>
</evidence>
<dbReference type="SMART" id="SM00322">
    <property type="entry name" value="KH"/>
    <property type="match status" value="1"/>
</dbReference>
<dbReference type="Proteomes" id="UP001642360">
    <property type="component" value="Unassembled WGS sequence"/>
</dbReference>
<evidence type="ECO:0000256" key="3">
    <source>
        <dbReference type="SAM" id="MobiDB-lite"/>
    </source>
</evidence>
<keyword evidence="2" id="KW-0694">RNA-binding</keyword>
<evidence type="ECO:0000256" key="1">
    <source>
        <dbReference type="ARBA" id="ARBA00022737"/>
    </source>
</evidence>
<feature type="compositionally biased region" description="Low complexity" evidence="3">
    <location>
        <begin position="249"/>
        <end position="258"/>
    </location>
</feature>
<keyword evidence="1" id="KW-0677">Repeat</keyword>
<dbReference type="InterPro" id="IPR036612">
    <property type="entry name" value="KH_dom_type_1_sf"/>
</dbReference>
<accession>A0ABC8V3V6</accession>
<dbReference type="AlphaFoldDB" id="A0ABC8V3V6"/>
<evidence type="ECO:0000313" key="5">
    <source>
        <dbReference type="EMBL" id="CAK9188003.1"/>
    </source>
</evidence>
<dbReference type="SUPFAM" id="SSF54791">
    <property type="entry name" value="Eukaryotic type KH-domain (KH-domain type I)"/>
    <property type="match status" value="1"/>
</dbReference>
<dbReference type="Pfam" id="PF00013">
    <property type="entry name" value="KH_1"/>
    <property type="match status" value="1"/>
</dbReference>
<evidence type="ECO:0000256" key="2">
    <source>
        <dbReference type="PROSITE-ProRule" id="PRU00117"/>
    </source>
</evidence>
<feature type="region of interest" description="Disordered" evidence="3">
    <location>
        <begin position="238"/>
        <end position="263"/>
    </location>
</feature>
<dbReference type="GO" id="GO:0003723">
    <property type="term" value="F:RNA binding"/>
    <property type="evidence" value="ECO:0007669"/>
    <property type="project" value="UniProtKB-UniRule"/>
</dbReference>
<evidence type="ECO:0000259" key="4">
    <source>
        <dbReference type="SMART" id="SM00322"/>
    </source>
</evidence>
<feature type="domain" description="K Homology" evidence="4">
    <location>
        <begin position="92"/>
        <end position="210"/>
    </location>
</feature>
<name>A0ABC8V3V6_9AQUA</name>
<comment type="caution">
    <text evidence="5">The sequence shown here is derived from an EMBL/GenBank/DDBJ whole genome shotgun (WGS) entry which is preliminary data.</text>
</comment>
<organism evidence="5 6">
    <name type="scientific">Ilex paraguariensis</name>
    <name type="common">yerba mate</name>
    <dbReference type="NCBI Taxonomy" id="185542"/>
    <lineage>
        <taxon>Eukaryota</taxon>
        <taxon>Viridiplantae</taxon>
        <taxon>Streptophyta</taxon>
        <taxon>Embryophyta</taxon>
        <taxon>Tracheophyta</taxon>
        <taxon>Spermatophyta</taxon>
        <taxon>Magnoliopsida</taxon>
        <taxon>eudicotyledons</taxon>
        <taxon>Gunneridae</taxon>
        <taxon>Pentapetalae</taxon>
        <taxon>asterids</taxon>
        <taxon>campanulids</taxon>
        <taxon>Aquifoliales</taxon>
        <taxon>Aquifoliaceae</taxon>
        <taxon>Ilex</taxon>
    </lineage>
</organism>